<feature type="compositionally biased region" description="Basic residues" evidence="1">
    <location>
        <begin position="211"/>
        <end position="226"/>
    </location>
</feature>
<dbReference type="OrthoDB" id="3208582at2"/>
<feature type="transmembrane region" description="Helical" evidence="2">
    <location>
        <begin position="20"/>
        <end position="39"/>
    </location>
</feature>
<dbReference type="RefSeq" id="WP_084707193.1">
    <property type="nucleotide sequence ID" value="NZ_BBUN01000255.1"/>
</dbReference>
<keyword evidence="2" id="KW-0472">Membrane</keyword>
<keyword evidence="2" id="KW-1133">Transmembrane helix</keyword>
<organism evidence="3 4">
    <name type="scientific">Mycobacterium celatum</name>
    <dbReference type="NCBI Taxonomy" id="28045"/>
    <lineage>
        <taxon>Bacteria</taxon>
        <taxon>Bacillati</taxon>
        <taxon>Actinomycetota</taxon>
        <taxon>Actinomycetes</taxon>
        <taxon>Mycobacteriales</taxon>
        <taxon>Mycobacteriaceae</taxon>
        <taxon>Mycobacterium</taxon>
    </lineage>
</organism>
<evidence type="ECO:0000313" key="4">
    <source>
        <dbReference type="Proteomes" id="UP000230971"/>
    </source>
</evidence>
<feature type="transmembrane region" description="Helical" evidence="2">
    <location>
        <begin position="84"/>
        <end position="101"/>
    </location>
</feature>
<name>A0A2G5PGA0_MYCCE</name>
<keyword evidence="2" id="KW-0812">Transmembrane</keyword>
<reference evidence="3 4" key="1">
    <citation type="journal article" date="2017" name="Infect. Genet. Evol.">
        <title>The new phylogeny of the genus Mycobacterium: The old and the news.</title>
        <authorList>
            <person name="Tortoli E."/>
            <person name="Fedrizzi T."/>
            <person name="Meehan C.J."/>
            <person name="Trovato A."/>
            <person name="Grottola A."/>
            <person name="Giacobazzi E."/>
            <person name="Serpini G.F."/>
            <person name="Tagliazucchi S."/>
            <person name="Fabio A."/>
            <person name="Bettua C."/>
            <person name="Bertorelli R."/>
            <person name="Frascaro F."/>
            <person name="De Sanctis V."/>
            <person name="Pecorari M."/>
            <person name="Jousson O."/>
            <person name="Segata N."/>
            <person name="Cirillo D.M."/>
        </authorList>
    </citation>
    <scope>NUCLEOTIDE SEQUENCE [LARGE SCALE GENOMIC DNA]</scope>
    <source>
        <strain evidence="3 4">NCTC 12882</strain>
    </source>
</reference>
<evidence type="ECO:0000256" key="2">
    <source>
        <dbReference type="SAM" id="Phobius"/>
    </source>
</evidence>
<feature type="transmembrane region" description="Helical" evidence="2">
    <location>
        <begin position="59"/>
        <end position="77"/>
    </location>
</feature>
<evidence type="ECO:0000256" key="1">
    <source>
        <dbReference type="SAM" id="MobiDB-lite"/>
    </source>
</evidence>
<evidence type="ECO:0008006" key="5">
    <source>
        <dbReference type="Google" id="ProtNLM"/>
    </source>
</evidence>
<gene>
    <name evidence="3" type="ORF">CQY23_17345</name>
</gene>
<feature type="region of interest" description="Disordered" evidence="1">
    <location>
        <begin position="170"/>
        <end position="226"/>
    </location>
</feature>
<proteinExistence type="predicted"/>
<accession>A0A2G5PGA0</accession>
<dbReference type="EMBL" id="PDKV01000024">
    <property type="protein sequence ID" value="PIB77342.1"/>
    <property type="molecule type" value="Genomic_DNA"/>
</dbReference>
<dbReference type="AlphaFoldDB" id="A0A2G5PGA0"/>
<sequence length="226" mass="23903">MNDSRIGRGTLHMPRSRGAVSGLLLIILGAWGALIPFIGPYFHWAYTPDKEWTWTAARGWLEVFPGVAAVVGGLLLVGSGNRATAMFGGWLAAFAGAWFVVGRPFASPLRLGDVGQPVAATDTKRALLEISYFSGLGALIVFLAGAVLARLAVRTVRDVEAAAAVAAAPDVSTADVPPTPEYTPAPDVSPDAVTQVRGEQFPAAEPEGRHSKGSFFRRRRHAGADR</sequence>
<feature type="transmembrane region" description="Helical" evidence="2">
    <location>
        <begin position="130"/>
        <end position="149"/>
    </location>
</feature>
<dbReference type="Proteomes" id="UP000230971">
    <property type="component" value="Unassembled WGS sequence"/>
</dbReference>
<evidence type="ECO:0000313" key="3">
    <source>
        <dbReference type="EMBL" id="PIB77342.1"/>
    </source>
</evidence>
<comment type="caution">
    <text evidence="3">The sequence shown here is derived from an EMBL/GenBank/DDBJ whole genome shotgun (WGS) entry which is preliminary data.</text>
</comment>
<protein>
    <recommendedName>
        <fullName evidence="5">Secreted protein</fullName>
    </recommendedName>
</protein>